<dbReference type="HOGENOM" id="CLU_3086858_0_0_1"/>
<dbReference type="Proteomes" id="UP000011761">
    <property type="component" value="Unassembled WGS sequence"/>
</dbReference>
<name>M2NIB0_BAUPA</name>
<gene>
    <name evidence="1" type="ORF">BAUCODRAFT_391526</name>
</gene>
<organism evidence="1 2">
    <name type="scientific">Baudoinia panamericana (strain UAMH 10762)</name>
    <name type="common">Angels' share fungus</name>
    <name type="synonym">Baudoinia compniacensis (strain UAMH 10762)</name>
    <dbReference type="NCBI Taxonomy" id="717646"/>
    <lineage>
        <taxon>Eukaryota</taxon>
        <taxon>Fungi</taxon>
        <taxon>Dikarya</taxon>
        <taxon>Ascomycota</taxon>
        <taxon>Pezizomycotina</taxon>
        <taxon>Dothideomycetes</taxon>
        <taxon>Dothideomycetidae</taxon>
        <taxon>Mycosphaerellales</taxon>
        <taxon>Teratosphaeriaceae</taxon>
        <taxon>Baudoinia</taxon>
    </lineage>
</organism>
<reference evidence="1 2" key="1">
    <citation type="journal article" date="2012" name="PLoS Pathog.">
        <title>Diverse lifestyles and strategies of plant pathogenesis encoded in the genomes of eighteen Dothideomycetes fungi.</title>
        <authorList>
            <person name="Ohm R.A."/>
            <person name="Feau N."/>
            <person name="Henrissat B."/>
            <person name="Schoch C.L."/>
            <person name="Horwitz B.A."/>
            <person name="Barry K.W."/>
            <person name="Condon B.J."/>
            <person name="Copeland A.C."/>
            <person name="Dhillon B."/>
            <person name="Glaser F."/>
            <person name="Hesse C.N."/>
            <person name="Kosti I."/>
            <person name="LaButti K."/>
            <person name="Lindquist E.A."/>
            <person name="Lucas S."/>
            <person name="Salamov A.A."/>
            <person name="Bradshaw R.E."/>
            <person name="Ciuffetti L."/>
            <person name="Hamelin R.C."/>
            <person name="Kema G.H.J."/>
            <person name="Lawrence C."/>
            <person name="Scott J.A."/>
            <person name="Spatafora J.W."/>
            <person name="Turgeon B.G."/>
            <person name="de Wit P.J.G.M."/>
            <person name="Zhong S."/>
            <person name="Goodwin S.B."/>
            <person name="Grigoriev I.V."/>
        </authorList>
    </citation>
    <scope>NUCLEOTIDE SEQUENCE [LARGE SCALE GENOMIC DNA]</scope>
    <source>
        <strain evidence="1 2">UAMH 10762</strain>
    </source>
</reference>
<proteinExistence type="predicted"/>
<dbReference type="GeneID" id="19113730"/>
<dbReference type="EMBL" id="KB445552">
    <property type="protein sequence ID" value="EMC99104.1"/>
    <property type="molecule type" value="Genomic_DNA"/>
</dbReference>
<dbReference type="KEGG" id="bcom:BAUCODRAFT_391526"/>
<accession>M2NIB0</accession>
<dbReference type="AlphaFoldDB" id="M2NIB0"/>
<evidence type="ECO:0000313" key="1">
    <source>
        <dbReference type="EMBL" id="EMC99104.1"/>
    </source>
</evidence>
<keyword evidence="2" id="KW-1185">Reference proteome</keyword>
<dbReference type="RefSeq" id="XP_007674121.1">
    <property type="nucleotide sequence ID" value="XM_007675931.1"/>
</dbReference>
<protein>
    <submittedName>
        <fullName evidence="1">Uncharacterized protein</fullName>
    </submittedName>
</protein>
<evidence type="ECO:0000313" key="2">
    <source>
        <dbReference type="Proteomes" id="UP000011761"/>
    </source>
</evidence>
<sequence length="52" mass="5668">MITSQPSLLFSIPSDTYCSNPPCCDCPRPETVLTALGDLIATFVYRRTLTTG</sequence>